<evidence type="ECO:0000256" key="1">
    <source>
        <dbReference type="ARBA" id="ARBA00001974"/>
    </source>
</evidence>
<evidence type="ECO:0000256" key="7">
    <source>
        <dbReference type="ARBA" id="ARBA00023033"/>
    </source>
</evidence>
<comment type="subunit">
    <text evidence="8">Component of the Ubi complex metabolon, which regroups five ubiquinone biosynthesis proteins (UbiE, UbiF, UbiG, UbiH and UbiI) and two accessory factors (UbiK and the lipid-binding protein UbiJ).</text>
</comment>
<dbReference type="Proteomes" id="UP000005012">
    <property type="component" value="Chromosome"/>
</dbReference>
<dbReference type="KEGG" id="psi:S70_03610"/>
<evidence type="ECO:0000256" key="2">
    <source>
        <dbReference type="ARBA" id="ARBA00004749"/>
    </source>
</evidence>
<dbReference type="SUPFAM" id="SSF51905">
    <property type="entry name" value="FAD/NAD(P)-binding domain"/>
    <property type="match status" value="1"/>
</dbReference>
<dbReference type="NCBIfam" id="TIGR01984">
    <property type="entry name" value="UbiH"/>
    <property type="match status" value="1"/>
</dbReference>
<name>A0A140NHK6_PROSM</name>
<dbReference type="NCBIfam" id="TIGR01988">
    <property type="entry name" value="Ubi-OHases"/>
    <property type="match status" value="1"/>
</dbReference>
<protein>
    <submittedName>
        <fullName evidence="10">2-octaprenyl-6-methoxyphenyl hydroxylase</fullName>
    </submittedName>
</protein>
<dbReference type="AlphaFoldDB" id="A0A140NHK6"/>
<evidence type="ECO:0000256" key="3">
    <source>
        <dbReference type="ARBA" id="ARBA00005349"/>
    </source>
</evidence>
<evidence type="ECO:0000256" key="8">
    <source>
        <dbReference type="ARBA" id="ARBA00065734"/>
    </source>
</evidence>
<sequence length="392" mass="42542">MNVIIVGGGMAGATLALAISSLSQGKLSVSLIEASLPEGTHPGFDARAIALAHGTCQRLSKIGIWEALADCVTPITHVHVSDRGHAGFVNINAQDYHIPELGNVIELHDAGERLFALLRKAPGVTLYCPAKVENIQRHSECVSVTLDNGETLSGSLLVAADGSHSAVGHACHMQWQQDDYGQVAIIANVKTAINPQGQAFERFTEFGPLALLPMSQGRSSLVWCHHQEQAETIKMWDDETFTQQLQQAFGWRLGKITQVGTRFCYPLSLRKALNPISHRTVLVGNAAQTLHPIAGQGFNLGIRDVMQLAELVVAAHQQGQDIGAYALLNTYQQARAIDRERTVTMTDGLVRIFANRCLPLVVGRNLGLMAMEMLPSVRDVLARQTLGWVAEQ</sequence>
<dbReference type="InterPro" id="IPR011295">
    <property type="entry name" value="UbiH"/>
</dbReference>
<dbReference type="FunFam" id="3.50.50.60:FF:000021">
    <property type="entry name" value="Ubiquinone biosynthesis monooxygenase COQ6"/>
    <property type="match status" value="1"/>
</dbReference>
<evidence type="ECO:0000256" key="4">
    <source>
        <dbReference type="ARBA" id="ARBA00022630"/>
    </source>
</evidence>
<comment type="cofactor">
    <cofactor evidence="1">
        <name>FAD</name>
        <dbReference type="ChEBI" id="CHEBI:57692"/>
    </cofactor>
</comment>
<dbReference type="InterPro" id="IPR010971">
    <property type="entry name" value="UbiH/COQ6"/>
</dbReference>
<dbReference type="PROSITE" id="PS01304">
    <property type="entry name" value="UBIH"/>
    <property type="match status" value="1"/>
</dbReference>
<dbReference type="NCBIfam" id="NF004356">
    <property type="entry name" value="PRK05732.1"/>
    <property type="match status" value="1"/>
</dbReference>
<evidence type="ECO:0000259" key="9">
    <source>
        <dbReference type="Pfam" id="PF01494"/>
    </source>
</evidence>
<keyword evidence="5" id="KW-0274">FAD</keyword>
<evidence type="ECO:0000256" key="5">
    <source>
        <dbReference type="ARBA" id="ARBA00022827"/>
    </source>
</evidence>
<dbReference type="EMBL" id="CP003488">
    <property type="protein sequence ID" value="AFH92605.1"/>
    <property type="molecule type" value="Genomic_DNA"/>
</dbReference>
<comment type="pathway">
    <text evidence="2">Cofactor biosynthesis; ubiquinone biosynthesis.</text>
</comment>
<dbReference type="InterPro" id="IPR018168">
    <property type="entry name" value="Ubi_Hdrlase_CS"/>
</dbReference>
<dbReference type="InterPro" id="IPR002938">
    <property type="entry name" value="FAD-bd"/>
</dbReference>
<dbReference type="Pfam" id="PF01494">
    <property type="entry name" value="FAD_binding_3"/>
    <property type="match status" value="1"/>
</dbReference>
<dbReference type="PANTHER" id="PTHR43876:SF8">
    <property type="entry name" value="2-OCTAPRENYL-6-METHOXYPHENOL HYDROXYLASE"/>
    <property type="match status" value="1"/>
</dbReference>
<dbReference type="GO" id="GO:0110142">
    <property type="term" value="C:ubiquinone biosynthesis complex"/>
    <property type="evidence" value="ECO:0007669"/>
    <property type="project" value="UniProtKB-ARBA"/>
</dbReference>
<keyword evidence="4" id="KW-0285">Flavoprotein</keyword>
<dbReference type="PANTHER" id="PTHR43876">
    <property type="entry name" value="UBIQUINONE BIOSYNTHESIS MONOOXYGENASE COQ6, MITOCHONDRIAL"/>
    <property type="match status" value="1"/>
</dbReference>
<comment type="similarity">
    <text evidence="3">Belongs to the UbiH/COQ6 family.</text>
</comment>
<dbReference type="PATRIC" id="fig|1157951.4.peg.713"/>
<dbReference type="InterPro" id="IPR036188">
    <property type="entry name" value="FAD/NAD-bd_sf"/>
</dbReference>
<dbReference type="Gene3D" id="3.50.50.60">
    <property type="entry name" value="FAD/NAD(P)-binding domain"/>
    <property type="match status" value="2"/>
</dbReference>
<dbReference type="HOGENOM" id="CLU_009665_8_1_6"/>
<reference evidence="11" key="2">
    <citation type="submission" date="2012-04" db="EMBL/GenBank/DDBJ databases">
        <title>Complete genome sequence of Providencia stuartii clinical isolate MRSN 2154.</title>
        <authorList>
            <person name="Clifford R.J."/>
            <person name="Hang J."/>
            <person name="Riley M.C."/>
            <person name="Onmus-Leone F."/>
            <person name="Kuschner R.A."/>
            <person name="Lesho E.P."/>
            <person name="Waterman P.E."/>
        </authorList>
    </citation>
    <scope>NUCLEOTIDE SEQUENCE [LARGE SCALE GENOMIC DNA]</scope>
    <source>
        <strain evidence="11">MRSN 2154</strain>
    </source>
</reference>
<feature type="domain" description="FAD-binding" evidence="9">
    <location>
        <begin position="2"/>
        <end position="338"/>
    </location>
</feature>
<accession>A0A140NHK6</accession>
<dbReference type="GO" id="GO:0006744">
    <property type="term" value="P:ubiquinone biosynthetic process"/>
    <property type="evidence" value="ECO:0007669"/>
    <property type="project" value="UniProtKB-UniPathway"/>
</dbReference>
<evidence type="ECO:0000256" key="6">
    <source>
        <dbReference type="ARBA" id="ARBA00023002"/>
    </source>
</evidence>
<dbReference type="FunFam" id="3.50.50.60:FF:000123">
    <property type="entry name" value="2-octaprenyl-6-methoxyphenyl hydroxylase"/>
    <property type="match status" value="1"/>
</dbReference>
<dbReference type="InterPro" id="IPR051205">
    <property type="entry name" value="UbiH/COQ6_monooxygenase"/>
</dbReference>
<reference evidence="10 11" key="1">
    <citation type="journal article" date="2012" name="J. Bacteriol.">
        <title>Complete Genome Sequence of Providencia stuartii Clinical Isolate MRSN 2154.</title>
        <authorList>
            <person name="Clifford R.J."/>
            <person name="Hang J."/>
            <person name="Riley M.C."/>
            <person name="Onmus-Leone F."/>
            <person name="Kuschner R.A."/>
            <person name="Lesho E.P."/>
            <person name="Waterman P.E."/>
        </authorList>
    </citation>
    <scope>NUCLEOTIDE SEQUENCE [LARGE SCALE GENOMIC DNA]</scope>
    <source>
        <strain evidence="10 11">MRSN 2154</strain>
    </source>
</reference>
<dbReference type="PRINTS" id="PR00420">
    <property type="entry name" value="RNGMNOXGNASE"/>
</dbReference>
<dbReference type="RefSeq" id="WP_004921732.1">
    <property type="nucleotide sequence ID" value="NC_017731.1"/>
</dbReference>
<dbReference type="OrthoDB" id="9769565at2"/>
<dbReference type="GO" id="GO:0071949">
    <property type="term" value="F:FAD binding"/>
    <property type="evidence" value="ECO:0007669"/>
    <property type="project" value="InterPro"/>
</dbReference>
<evidence type="ECO:0000313" key="10">
    <source>
        <dbReference type="EMBL" id="AFH92605.1"/>
    </source>
</evidence>
<proteinExistence type="inferred from homology"/>
<gene>
    <name evidence="10" type="ordered locus">S70_03610</name>
</gene>
<dbReference type="GO" id="GO:0008681">
    <property type="term" value="F:2-octaprenyl-6-methoxyphenol hydroxylase activity"/>
    <property type="evidence" value="ECO:0007669"/>
    <property type="project" value="InterPro"/>
</dbReference>
<organism evidence="10 11">
    <name type="scientific">Providencia stuartii (strain MRSN 2154)</name>
    <dbReference type="NCBI Taxonomy" id="1157951"/>
    <lineage>
        <taxon>Bacteria</taxon>
        <taxon>Pseudomonadati</taxon>
        <taxon>Pseudomonadota</taxon>
        <taxon>Gammaproteobacteria</taxon>
        <taxon>Enterobacterales</taxon>
        <taxon>Morganellaceae</taxon>
        <taxon>Providencia</taxon>
    </lineage>
</organism>
<keyword evidence="7" id="KW-0503">Monooxygenase</keyword>
<evidence type="ECO:0000313" key="11">
    <source>
        <dbReference type="Proteomes" id="UP000005012"/>
    </source>
</evidence>
<keyword evidence="6" id="KW-0560">Oxidoreductase</keyword>
<dbReference type="UniPathway" id="UPA00232"/>
<dbReference type="GeneID" id="93518545"/>